<protein>
    <recommendedName>
        <fullName evidence="4">P33</fullName>
    </recommendedName>
</protein>
<evidence type="ECO:0000313" key="3">
    <source>
        <dbReference type="Proteomes" id="UP000051298"/>
    </source>
</evidence>
<evidence type="ECO:0000313" key="2">
    <source>
        <dbReference type="EMBL" id="CUH60270.1"/>
    </source>
</evidence>
<dbReference type="NCBIfam" id="TIGR00616">
    <property type="entry name" value="rect"/>
    <property type="match status" value="1"/>
</dbReference>
<dbReference type="Proteomes" id="UP000051298">
    <property type="component" value="Unassembled WGS sequence"/>
</dbReference>
<dbReference type="GO" id="GO:0006259">
    <property type="term" value="P:DNA metabolic process"/>
    <property type="evidence" value="ECO:0007669"/>
    <property type="project" value="InterPro"/>
</dbReference>
<dbReference type="GO" id="GO:0003677">
    <property type="term" value="F:DNA binding"/>
    <property type="evidence" value="ECO:0007669"/>
    <property type="project" value="InterPro"/>
</dbReference>
<reference evidence="2 3" key="1">
    <citation type="submission" date="2015-09" db="EMBL/GenBank/DDBJ databases">
        <authorList>
            <consortium name="Swine Surveillance"/>
        </authorList>
    </citation>
    <scope>NUCLEOTIDE SEQUENCE [LARGE SCALE GENOMIC DNA]</scope>
    <source>
        <strain evidence="2 3">CECT 5294</strain>
    </source>
</reference>
<gene>
    <name evidence="2" type="primary">recT</name>
    <name evidence="2" type="ORF">THS5294_01559</name>
</gene>
<dbReference type="InterPro" id="IPR004590">
    <property type="entry name" value="ssDNA_annealing_RecT"/>
</dbReference>
<dbReference type="AlphaFoldDB" id="A0A0P1EYS5"/>
<organism evidence="2 3">
    <name type="scientific">Thalassobacter stenotrophicus</name>
    <dbReference type="NCBI Taxonomy" id="266809"/>
    <lineage>
        <taxon>Bacteria</taxon>
        <taxon>Pseudomonadati</taxon>
        <taxon>Pseudomonadota</taxon>
        <taxon>Alphaproteobacteria</taxon>
        <taxon>Rhodobacterales</taxon>
        <taxon>Roseobacteraceae</taxon>
        <taxon>Thalassobacter</taxon>
    </lineage>
</organism>
<name>A0A0P1EYS5_9RHOB</name>
<dbReference type="InterPro" id="IPR018330">
    <property type="entry name" value="RecT_fam"/>
</dbReference>
<feature type="compositionally biased region" description="Basic and acidic residues" evidence="1">
    <location>
        <begin position="284"/>
        <end position="322"/>
    </location>
</feature>
<feature type="region of interest" description="Disordered" evidence="1">
    <location>
        <begin position="272"/>
        <end position="328"/>
    </location>
</feature>
<dbReference type="RefSeq" id="WP_058123286.1">
    <property type="nucleotide sequence ID" value="NZ_CYRX01000025.1"/>
</dbReference>
<dbReference type="EMBL" id="CYRX01000025">
    <property type="protein sequence ID" value="CUH60270.1"/>
    <property type="molecule type" value="Genomic_DNA"/>
</dbReference>
<accession>A0A0P1EYS5</accession>
<sequence length="387" mass="41781">MSTAIEKVKTKPLTQVTNVKELLWNDAAKAQLQQVAAAHMKPERMMRLMANAMRTTPKLAECDPMSLLGGLMTCAGLGLEPNTIMGHAYLIPFKNNRKKITEVQLVVGYKGLIDLARRSGHISSISANIHYSDDEVWEYEEGTEARLRHVPGAQEGDKLHAYAIAKFRDGGHAYVVLPWAKVTKIRNGSQGWQTAVKYGTTERNPWSTHEDEMAKKTAIRALSKYLPLSVEFRDAVTVDGGQADFASFAMNPSEALDAVPGDQDGEMIEAEAVQTAEDESGSQSDHEQTEQTPNEDAKPAKTRAAEAKPAKSEAIPQKKEEGAPDPADEAAAGLVARIVGDLVDCEDADAVDAVMALWEDQIATLSNAAKAQVNKAANSATNGGVNS</sequence>
<evidence type="ECO:0000256" key="1">
    <source>
        <dbReference type="SAM" id="MobiDB-lite"/>
    </source>
</evidence>
<evidence type="ECO:0008006" key="4">
    <source>
        <dbReference type="Google" id="ProtNLM"/>
    </source>
</evidence>
<proteinExistence type="predicted"/>
<dbReference type="Pfam" id="PF03837">
    <property type="entry name" value="RecT"/>
    <property type="match status" value="1"/>
</dbReference>